<dbReference type="InterPro" id="IPR036390">
    <property type="entry name" value="WH_DNA-bd_sf"/>
</dbReference>
<dbReference type="Pfam" id="PF00891">
    <property type="entry name" value="Methyltransf_2"/>
    <property type="match status" value="1"/>
</dbReference>
<dbReference type="GO" id="GO:0008171">
    <property type="term" value="F:O-methyltransferase activity"/>
    <property type="evidence" value="ECO:0007669"/>
    <property type="project" value="InterPro"/>
</dbReference>
<keyword evidence="1 7" id="KW-0489">Methyltransferase</keyword>
<dbReference type="GO" id="GO:0046983">
    <property type="term" value="F:protein dimerization activity"/>
    <property type="evidence" value="ECO:0007669"/>
    <property type="project" value="InterPro"/>
</dbReference>
<dbReference type="PANTHER" id="PTHR43712:SF2">
    <property type="entry name" value="O-METHYLTRANSFERASE CICE"/>
    <property type="match status" value="1"/>
</dbReference>
<evidence type="ECO:0000259" key="6">
    <source>
        <dbReference type="Pfam" id="PF08100"/>
    </source>
</evidence>
<dbReference type="Gene3D" id="3.40.50.150">
    <property type="entry name" value="Vaccinia Virus protein VP39"/>
    <property type="match status" value="1"/>
</dbReference>
<protein>
    <submittedName>
        <fullName evidence="7">Methyltransferase</fullName>
    </submittedName>
</protein>
<organism evidence="7 8">
    <name type="scientific">Aestuariivirga litoralis</name>
    <dbReference type="NCBI Taxonomy" id="2650924"/>
    <lineage>
        <taxon>Bacteria</taxon>
        <taxon>Pseudomonadati</taxon>
        <taxon>Pseudomonadota</taxon>
        <taxon>Alphaproteobacteria</taxon>
        <taxon>Hyphomicrobiales</taxon>
        <taxon>Aestuariivirgaceae</taxon>
        <taxon>Aestuariivirga</taxon>
    </lineage>
</organism>
<dbReference type="InterPro" id="IPR016461">
    <property type="entry name" value="COMT-like"/>
</dbReference>
<dbReference type="Proteomes" id="UP000248795">
    <property type="component" value="Unassembled WGS sequence"/>
</dbReference>
<keyword evidence="2 7" id="KW-0808">Transferase</keyword>
<dbReference type="SUPFAM" id="SSF46785">
    <property type="entry name" value="Winged helix' DNA-binding domain"/>
    <property type="match status" value="1"/>
</dbReference>
<evidence type="ECO:0000259" key="5">
    <source>
        <dbReference type="Pfam" id="PF00891"/>
    </source>
</evidence>
<proteinExistence type="predicted"/>
<evidence type="ECO:0000313" key="7">
    <source>
        <dbReference type="EMBL" id="PZF76050.1"/>
    </source>
</evidence>
<dbReference type="PROSITE" id="PS51683">
    <property type="entry name" value="SAM_OMT_II"/>
    <property type="match status" value="1"/>
</dbReference>
<feature type="active site" description="Proton acceptor" evidence="4">
    <location>
        <position position="268"/>
    </location>
</feature>
<dbReference type="InterPro" id="IPR029063">
    <property type="entry name" value="SAM-dependent_MTases_sf"/>
</dbReference>
<dbReference type="Pfam" id="PF08100">
    <property type="entry name" value="Dimerisation"/>
    <property type="match status" value="1"/>
</dbReference>
<accession>A0A2W2AU03</accession>
<evidence type="ECO:0000256" key="1">
    <source>
        <dbReference type="ARBA" id="ARBA00022603"/>
    </source>
</evidence>
<dbReference type="InterPro" id="IPR001077">
    <property type="entry name" value="COMT_C"/>
</dbReference>
<dbReference type="SUPFAM" id="SSF53335">
    <property type="entry name" value="S-adenosyl-L-methionine-dependent methyltransferases"/>
    <property type="match status" value="1"/>
</dbReference>
<feature type="domain" description="O-methyltransferase dimerisation" evidence="6">
    <location>
        <begin position="47"/>
        <end position="108"/>
    </location>
</feature>
<name>A0A2W2AU03_9HYPH</name>
<dbReference type="GO" id="GO:0032259">
    <property type="term" value="P:methylation"/>
    <property type="evidence" value="ECO:0007669"/>
    <property type="project" value="UniProtKB-KW"/>
</dbReference>
<dbReference type="InterPro" id="IPR012967">
    <property type="entry name" value="COMT_dimerisation"/>
</dbReference>
<dbReference type="InterPro" id="IPR036388">
    <property type="entry name" value="WH-like_DNA-bd_sf"/>
</dbReference>
<sequence>MSLLGRAADQWRSFRNGLLSSPRFQKFAVDFPPFRPVSRARSRQLFDLLAGFTYTQVLYCTVKLGLIEMLQGQPLSSQAIAARIGWPTDRTERLLKAAISLDILERTSTGEVTLGIHGAALAGNPWIARFITHHSLLYADLTDPLGVLSGTKKQNQLKDFWSYSDQRNAADYTALMAASQQAVAAEILAAYDFSRHQHVIDIGGSNGTFLKAAAERYPRLKLSLFDLPKVTELARANLGNRFEIHGGSFLDGELPKGPDCATLIRIAHDHDDAAVATLLAAVARMLPPGGTLILAEPLSGLRATAPVADAYFGLYFAAMGQGRTRTPDEIGRMAKEAGFARCELVATRNPVVSGLLRMTMP</sequence>
<keyword evidence="8" id="KW-1185">Reference proteome</keyword>
<reference evidence="8" key="1">
    <citation type="submission" date="2018-06" db="EMBL/GenBank/DDBJ databases">
        <title>Aestuariibacter litoralis strain KCTC 52945T.</title>
        <authorList>
            <person name="Li X."/>
            <person name="Salam N."/>
            <person name="Li J.-L."/>
            <person name="Chen Y.-M."/>
            <person name="Yang Z.-W."/>
            <person name="Zhang L.-Y."/>
            <person name="Han M.-X."/>
            <person name="Xiao M."/>
            <person name="Li W.-J."/>
        </authorList>
    </citation>
    <scope>NUCLEOTIDE SEQUENCE [LARGE SCALE GENOMIC DNA]</scope>
    <source>
        <strain evidence="8">KCTC 52945</strain>
    </source>
</reference>
<evidence type="ECO:0000256" key="2">
    <source>
        <dbReference type="ARBA" id="ARBA00022679"/>
    </source>
</evidence>
<dbReference type="Gene3D" id="1.10.10.10">
    <property type="entry name" value="Winged helix-like DNA-binding domain superfamily/Winged helix DNA-binding domain"/>
    <property type="match status" value="1"/>
</dbReference>
<keyword evidence="3" id="KW-0949">S-adenosyl-L-methionine</keyword>
<dbReference type="PANTHER" id="PTHR43712">
    <property type="entry name" value="PUTATIVE (AFU_ORTHOLOGUE AFUA_4G14580)-RELATED"/>
    <property type="match status" value="1"/>
</dbReference>
<evidence type="ECO:0000256" key="4">
    <source>
        <dbReference type="PIRSR" id="PIRSR005739-1"/>
    </source>
</evidence>
<dbReference type="EMBL" id="QKVK01000007">
    <property type="protein sequence ID" value="PZF76050.1"/>
    <property type="molecule type" value="Genomic_DNA"/>
</dbReference>
<dbReference type="RefSeq" id="WP_111199435.1">
    <property type="nucleotide sequence ID" value="NZ_QKVK01000007.1"/>
</dbReference>
<evidence type="ECO:0000313" key="8">
    <source>
        <dbReference type="Proteomes" id="UP000248795"/>
    </source>
</evidence>
<feature type="domain" description="O-methyltransferase C-terminal" evidence="5">
    <location>
        <begin position="163"/>
        <end position="340"/>
    </location>
</feature>
<evidence type="ECO:0000256" key="3">
    <source>
        <dbReference type="ARBA" id="ARBA00022691"/>
    </source>
</evidence>
<dbReference type="PIRSF" id="PIRSF005739">
    <property type="entry name" value="O-mtase"/>
    <property type="match status" value="1"/>
</dbReference>
<gene>
    <name evidence="7" type="ORF">DK847_15535</name>
</gene>
<comment type="caution">
    <text evidence="7">The sequence shown here is derived from an EMBL/GenBank/DDBJ whole genome shotgun (WGS) entry which is preliminary data.</text>
</comment>
<dbReference type="AlphaFoldDB" id="A0A2W2AU03"/>